<dbReference type="PANTHER" id="PTHR12765">
    <property type="entry name" value="RED PROTEIN IK FACTOR CYTOKINE IK"/>
    <property type="match status" value="1"/>
</dbReference>
<accession>A0ABR0KJ83</accession>
<feature type="region of interest" description="Disordered" evidence="3">
    <location>
        <begin position="148"/>
        <end position="539"/>
    </location>
</feature>
<evidence type="ECO:0000256" key="1">
    <source>
        <dbReference type="ARBA" id="ARBA00004123"/>
    </source>
</evidence>
<dbReference type="EMBL" id="JAVRRG010000019">
    <property type="protein sequence ID" value="KAK5097299.1"/>
    <property type="molecule type" value="Genomic_DNA"/>
</dbReference>
<keyword evidence="6" id="KW-1185">Reference proteome</keyword>
<feature type="compositionally biased region" description="Polar residues" evidence="3">
    <location>
        <begin position="390"/>
        <end position="411"/>
    </location>
</feature>
<dbReference type="Pfam" id="PF07808">
    <property type="entry name" value="RED_N"/>
    <property type="match status" value="1"/>
</dbReference>
<proteinExistence type="predicted"/>
<protein>
    <recommendedName>
        <fullName evidence="4">RED-like N-terminal domain-containing protein</fullName>
    </recommendedName>
</protein>
<gene>
    <name evidence="5" type="ORF">LTR24_002346</name>
</gene>
<dbReference type="InterPro" id="IPR039896">
    <property type="entry name" value="Red-like"/>
</dbReference>
<feature type="compositionally biased region" description="Basic residues" evidence="3">
    <location>
        <begin position="58"/>
        <end position="68"/>
    </location>
</feature>
<organism evidence="5 6">
    <name type="scientific">Lithohypha guttulata</name>
    <dbReference type="NCBI Taxonomy" id="1690604"/>
    <lineage>
        <taxon>Eukaryota</taxon>
        <taxon>Fungi</taxon>
        <taxon>Dikarya</taxon>
        <taxon>Ascomycota</taxon>
        <taxon>Pezizomycotina</taxon>
        <taxon>Eurotiomycetes</taxon>
        <taxon>Chaetothyriomycetidae</taxon>
        <taxon>Chaetothyriales</taxon>
        <taxon>Trichomeriaceae</taxon>
        <taxon>Lithohypha</taxon>
    </lineage>
</organism>
<keyword evidence="2" id="KW-0539">Nucleus</keyword>
<evidence type="ECO:0000256" key="2">
    <source>
        <dbReference type="ARBA" id="ARBA00023242"/>
    </source>
</evidence>
<dbReference type="InterPro" id="IPR012916">
    <property type="entry name" value="RED_N"/>
</dbReference>
<feature type="compositionally biased region" description="Basic and acidic residues" evidence="3">
    <location>
        <begin position="247"/>
        <end position="276"/>
    </location>
</feature>
<sequence>MSTDQNGFKKPMSLGSKARSFIPMTPRSIKSNHDSRNDFAKQVADQTGRGQDGQPLQKKFRSSARPKGTRLATGYVDRAKERLQEQEDEGEDKQTRLKRLEEMLKQEKIDQDTFEKLREELGVGGDISSTHLVKGLDFKLLDRVRRGEDVSKAADTADEPPAAEKDADVEDELERALEKDVAALARSTSQALVDDEDAGSAKTLEPEGQTATLTRDEILRRLRENRKNPALSTTAEPLLEAPQTTLDHSKFRKLESAKKPNKHKYTETVNGRRREVLVITGKDGTMKRKTRWLDPEPDPSAAKTHEEQRWGSDLPAELLARQQASAEEAAKQDHQEEDEDIFGGVTDYDPLAGLNSDDEVEAGETKENNEGPVKETPGDEAASRSVKPLKSTSQSRNYFATSTADGSQESSKAPAHDPSIIAAIKRAAQVRKQEEAEGTDSTPQEGSGTAAKPLEESERSRALLKKLQQQSRQDDMDLDMGFGGDTRYDDDEGDGKQKLSEWKGADAYGEDNDEDGVTKGEGSKRKRGGKKKKGDKNSYADVMSVIEVMHKHLRTLRKERARLWDRIGKRNMPEP</sequence>
<feature type="domain" description="RED-like N-terminal" evidence="4">
    <location>
        <begin position="61"/>
        <end position="170"/>
    </location>
</feature>
<dbReference type="Proteomes" id="UP001345013">
    <property type="component" value="Unassembled WGS sequence"/>
</dbReference>
<comment type="caution">
    <text evidence="5">The sequence shown here is derived from an EMBL/GenBank/DDBJ whole genome shotgun (WGS) entry which is preliminary data.</text>
</comment>
<evidence type="ECO:0000259" key="4">
    <source>
        <dbReference type="Pfam" id="PF07808"/>
    </source>
</evidence>
<feature type="compositionally biased region" description="Basic and acidic residues" evidence="3">
    <location>
        <begin position="214"/>
        <end position="227"/>
    </location>
</feature>
<evidence type="ECO:0000256" key="3">
    <source>
        <dbReference type="SAM" id="MobiDB-lite"/>
    </source>
</evidence>
<feature type="compositionally biased region" description="Basic and acidic residues" evidence="3">
    <location>
        <begin position="363"/>
        <end position="377"/>
    </location>
</feature>
<feature type="compositionally biased region" description="Basic and acidic residues" evidence="3">
    <location>
        <begin position="494"/>
        <end position="504"/>
    </location>
</feature>
<comment type="subcellular location">
    <subcellularLocation>
        <location evidence="1">Nucleus</location>
    </subcellularLocation>
</comment>
<name>A0ABR0KJ83_9EURO</name>
<feature type="region of interest" description="Disordered" evidence="3">
    <location>
        <begin position="1"/>
        <end position="96"/>
    </location>
</feature>
<evidence type="ECO:0000313" key="5">
    <source>
        <dbReference type="EMBL" id="KAK5097299.1"/>
    </source>
</evidence>
<reference evidence="5 6" key="1">
    <citation type="submission" date="2023-08" db="EMBL/GenBank/DDBJ databases">
        <title>Black Yeasts Isolated from many extreme environments.</title>
        <authorList>
            <person name="Coleine C."/>
            <person name="Stajich J.E."/>
            <person name="Selbmann L."/>
        </authorList>
    </citation>
    <scope>NUCLEOTIDE SEQUENCE [LARGE SCALE GENOMIC DNA]</scope>
    <source>
        <strain evidence="5 6">CCFEE 5885</strain>
    </source>
</reference>
<evidence type="ECO:0000313" key="6">
    <source>
        <dbReference type="Proteomes" id="UP001345013"/>
    </source>
</evidence>
<feature type="compositionally biased region" description="Basic residues" evidence="3">
    <location>
        <begin position="524"/>
        <end position="534"/>
    </location>
</feature>